<sequence>MSKTWTTNYDKLGDGISLLAGLAFAGLPFVVTMTDITFWSALLTGGLIAVLAAIALWRPHEGLDWARMVAGIWAAISPWALVAGFTLSIAFAHVALGVLALAFPAWRRWKNDGGNSALTA</sequence>
<evidence type="ECO:0000313" key="4">
    <source>
        <dbReference type="Proteomes" id="UP000324252"/>
    </source>
</evidence>
<dbReference type="Proteomes" id="UP000324252">
    <property type="component" value="Unassembled WGS sequence"/>
</dbReference>
<feature type="transmembrane region" description="Helical" evidence="1">
    <location>
        <begin position="36"/>
        <end position="57"/>
    </location>
</feature>
<evidence type="ECO:0000259" key="2">
    <source>
        <dbReference type="Pfam" id="PF03779"/>
    </source>
</evidence>
<keyword evidence="1" id="KW-0472">Membrane</keyword>
<keyword evidence="4" id="KW-1185">Reference proteome</keyword>
<dbReference type="RefSeq" id="WP_149789672.1">
    <property type="nucleotide sequence ID" value="NZ_FNIO01000013.1"/>
</dbReference>
<proteinExistence type="predicted"/>
<dbReference type="EMBL" id="FQZZ01000012">
    <property type="protein sequence ID" value="SHK88653.1"/>
    <property type="molecule type" value="Genomic_DNA"/>
</dbReference>
<protein>
    <submittedName>
        <fullName evidence="3">SPW repeat-containing protein</fullName>
    </submittedName>
</protein>
<keyword evidence="1" id="KW-0812">Transmembrane</keyword>
<evidence type="ECO:0000313" key="3">
    <source>
        <dbReference type="EMBL" id="SHK88653.1"/>
    </source>
</evidence>
<organism evidence="3 4">
    <name type="scientific">Lutimaribacter pacificus</name>
    <dbReference type="NCBI Taxonomy" id="391948"/>
    <lineage>
        <taxon>Bacteria</taxon>
        <taxon>Pseudomonadati</taxon>
        <taxon>Pseudomonadota</taxon>
        <taxon>Alphaproteobacteria</taxon>
        <taxon>Rhodobacterales</taxon>
        <taxon>Roseobacteraceae</taxon>
        <taxon>Lutimaribacter</taxon>
    </lineage>
</organism>
<feature type="transmembrane region" description="Helical" evidence="1">
    <location>
        <begin position="69"/>
        <end position="102"/>
    </location>
</feature>
<dbReference type="AlphaFoldDB" id="A0A1H0NK88"/>
<dbReference type="InterPro" id="IPR005530">
    <property type="entry name" value="SPW"/>
</dbReference>
<dbReference type="OrthoDB" id="7858290at2"/>
<evidence type="ECO:0000256" key="1">
    <source>
        <dbReference type="SAM" id="Phobius"/>
    </source>
</evidence>
<reference evidence="3 4" key="1">
    <citation type="submission" date="2016-11" db="EMBL/GenBank/DDBJ databases">
        <authorList>
            <person name="Varghese N."/>
            <person name="Submissions S."/>
        </authorList>
    </citation>
    <scope>NUCLEOTIDE SEQUENCE [LARGE SCALE GENOMIC DNA]</scope>
    <source>
        <strain evidence="3 4">DSM 29620</strain>
    </source>
</reference>
<gene>
    <name evidence="3" type="ORF">SAMN05444142_11223</name>
</gene>
<feature type="domain" description="SPW repeat-containing integral membrane" evidence="2">
    <location>
        <begin position="14"/>
        <end position="103"/>
    </location>
</feature>
<dbReference type="Pfam" id="PF03779">
    <property type="entry name" value="SPW"/>
    <property type="match status" value="1"/>
</dbReference>
<feature type="transmembrane region" description="Helical" evidence="1">
    <location>
        <begin position="12"/>
        <end position="30"/>
    </location>
</feature>
<keyword evidence="1" id="KW-1133">Transmembrane helix</keyword>
<accession>A0A1H0NK88</accession>
<name>A0A1H0NK88_9RHOB</name>